<dbReference type="Proteomes" id="UP000004995">
    <property type="component" value="Unassembled WGS sequence"/>
</dbReference>
<name>K4A423_SETIT</name>
<dbReference type="EMBL" id="AGNK02001119">
    <property type="status" value="NOT_ANNOTATED_CDS"/>
    <property type="molecule type" value="Genomic_DNA"/>
</dbReference>
<reference evidence="2" key="1">
    <citation type="journal article" date="2012" name="Nat. Biotechnol.">
        <title>Reference genome sequence of the model plant Setaria.</title>
        <authorList>
            <person name="Bennetzen J.L."/>
            <person name="Schmutz J."/>
            <person name="Wang H."/>
            <person name="Percifield R."/>
            <person name="Hawkins J."/>
            <person name="Pontaroli A.C."/>
            <person name="Estep M."/>
            <person name="Feng L."/>
            <person name="Vaughn J.N."/>
            <person name="Grimwood J."/>
            <person name="Jenkins J."/>
            <person name="Barry K."/>
            <person name="Lindquist E."/>
            <person name="Hellsten U."/>
            <person name="Deshpande S."/>
            <person name="Wang X."/>
            <person name="Wu X."/>
            <person name="Mitros T."/>
            <person name="Triplett J."/>
            <person name="Yang X."/>
            <person name="Ye C.Y."/>
            <person name="Mauro-Herrera M."/>
            <person name="Wang L."/>
            <person name="Li P."/>
            <person name="Sharma M."/>
            <person name="Sharma R."/>
            <person name="Ronald P.C."/>
            <person name="Panaud O."/>
            <person name="Kellogg E.A."/>
            <person name="Brutnell T.P."/>
            <person name="Doust A.N."/>
            <person name="Tuskan G.A."/>
            <person name="Rokhsar D."/>
            <person name="Devos K.M."/>
        </authorList>
    </citation>
    <scope>NUCLEOTIDE SEQUENCE [LARGE SCALE GENOMIC DNA]</scope>
    <source>
        <strain evidence="2">cv. Yugu1</strain>
    </source>
</reference>
<dbReference type="HOGENOM" id="CLU_3176315_0_0_1"/>
<proteinExistence type="predicted"/>
<keyword evidence="2" id="KW-1185">Reference proteome</keyword>
<accession>K4A423</accession>
<sequence>MSSSRINTQMESTLEFRIEGNRVQCGMGDHASGAKFWVTVTPMWLQG</sequence>
<organism evidence="1 2">
    <name type="scientific">Setaria italica</name>
    <name type="common">Foxtail millet</name>
    <name type="synonym">Panicum italicum</name>
    <dbReference type="NCBI Taxonomy" id="4555"/>
    <lineage>
        <taxon>Eukaryota</taxon>
        <taxon>Viridiplantae</taxon>
        <taxon>Streptophyta</taxon>
        <taxon>Embryophyta</taxon>
        <taxon>Tracheophyta</taxon>
        <taxon>Spermatophyta</taxon>
        <taxon>Magnoliopsida</taxon>
        <taxon>Liliopsida</taxon>
        <taxon>Poales</taxon>
        <taxon>Poaceae</taxon>
        <taxon>PACMAD clade</taxon>
        <taxon>Panicoideae</taxon>
        <taxon>Panicodae</taxon>
        <taxon>Paniceae</taxon>
        <taxon>Cenchrinae</taxon>
        <taxon>Setaria</taxon>
    </lineage>
</organism>
<dbReference type="AlphaFoldDB" id="K4A423"/>
<dbReference type="Gramene" id="KQL24775">
    <property type="protein sequence ID" value="KQL24775"/>
    <property type="gene ID" value="SETIT_033627mg"/>
</dbReference>
<dbReference type="EnsemblPlants" id="KQL24775">
    <property type="protein sequence ID" value="KQL24775"/>
    <property type="gene ID" value="SETIT_033627mg"/>
</dbReference>
<dbReference type="InParanoid" id="K4A423"/>
<protein>
    <submittedName>
        <fullName evidence="1">Uncharacterized protein</fullName>
    </submittedName>
</protein>
<evidence type="ECO:0000313" key="2">
    <source>
        <dbReference type="Proteomes" id="UP000004995"/>
    </source>
</evidence>
<reference evidence="1" key="2">
    <citation type="submission" date="2018-08" db="UniProtKB">
        <authorList>
            <consortium name="EnsemblPlants"/>
        </authorList>
    </citation>
    <scope>IDENTIFICATION</scope>
    <source>
        <strain evidence="1">Yugu1</strain>
    </source>
</reference>
<evidence type="ECO:0000313" key="1">
    <source>
        <dbReference type="EnsemblPlants" id="KQL24775"/>
    </source>
</evidence>